<organism evidence="2 3">
    <name type="scientific">Pygoscelis papua</name>
    <name type="common">Gentoo penguin</name>
    <dbReference type="NCBI Taxonomy" id="30457"/>
    <lineage>
        <taxon>Eukaryota</taxon>
        <taxon>Metazoa</taxon>
        <taxon>Chordata</taxon>
        <taxon>Craniata</taxon>
        <taxon>Vertebrata</taxon>
        <taxon>Euteleostomi</taxon>
        <taxon>Archelosauria</taxon>
        <taxon>Archosauria</taxon>
        <taxon>Dinosauria</taxon>
        <taxon>Saurischia</taxon>
        <taxon>Theropoda</taxon>
        <taxon>Coelurosauria</taxon>
        <taxon>Aves</taxon>
        <taxon>Neognathae</taxon>
        <taxon>Neoaves</taxon>
        <taxon>Aequornithes</taxon>
        <taxon>Sphenisciformes</taxon>
        <taxon>Spheniscidae</taxon>
        <taxon>Pygoscelis</taxon>
    </lineage>
</organism>
<dbReference type="GO" id="GO:0005096">
    <property type="term" value="F:GTPase activator activity"/>
    <property type="evidence" value="ECO:0007669"/>
    <property type="project" value="TreeGrafter"/>
</dbReference>
<dbReference type="GO" id="GO:0005547">
    <property type="term" value="F:phosphatidylinositol-3,4,5-trisphosphate binding"/>
    <property type="evidence" value="ECO:0007669"/>
    <property type="project" value="TreeGrafter"/>
</dbReference>
<reference evidence="2" key="1">
    <citation type="submission" date="2021-05" db="EMBL/GenBank/DDBJ databases">
        <title>A comprehensive genomic history of the evolution of penguins.</title>
        <authorList>
            <person name="Bi X."/>
        </authorList>
    </citation>
    <scope>NUCLEOTIDE SEQUENCE</scope>
    <source>
        <strain evidence="2">Gentoo_SouthGeorgia</strain>
        <tissue evidence="2">Blood</tissue>
    </source>
</reference>
<sequence>SLPRSYIYQKRWVKLDADYLRYFDSEKDAYSKRFIPVSSISRVAGIGDQKFEVITNNRNFVFRAESDADRNEWIRTLQQIAEERKSKALERTLVSPTTNGAADPADKSGFLELRGFKHKLLVAVAGDKVFLYKNAEDYRLGIGITYIEMNVGNVKEVDRRGFDLTTPYRIFR</sequence>
<dbReference type="PROSITE" id="PS50003">
    <property type="entry name" value="PH_DOMAIN"/>
    <property type="match status" value="1"/>
</dbReference>
<name>A0AA40GWR0_PYGPA</name>
<dbReference type="PANTHER" id="PTHR45899">
    <property type="entry name" value="RHO GTPASE ACTIVATING PROTEIN AT 15B, ISOFORM C"/>
    <property type="match status" value="1"/>
</dbReference>
<feature type="domain" description="PH" evidence="1">
    <location>
        <begin position="1"/>
        <end position="82"/>
    </location>
</feature>
<dbReference type="AlphaFoldDB" id="A0AA40GWR0"/>
<dbReference type="SMART" id="SM00233">
    <property type="entry name" value="PH"/>
    <property type="match status" value="1"/>
</dbReference>
<keyword evidence="3" id="KW-1185">Reference proteome</keyword>
<feature type="non-terminal residue" evidence="2">
    <location>
        <position position="172"/>
    </location>
</feature>
<dbReference type="Proteomes" id="UP001177209">
    <property type="component" value="Unassembled WGS sequence"/>
</dbReference>
<dbReference type="GO" id="GO:0008360">
    <property type="term" value="P:regulation of cell shape"/>
    <property type="evidence" value="ECO:0007669"/>
    <property type="project" value="TreeGrafter"/>
</dbReference>
<dbReference type="PANTHER" id="PTHR45899:SF3">
    <property type="entry name" value="ARF-GAP WITH RHO-GAP DOMAIN, ANK REPEAT AND PH DOMAIN-CONTAINING PROTEIN 1"/>
    <property type="match status" value="1"/>
</dbReference>
<evidence type="ECO:0000259" key="1">
    <source>
        <dbReference type="PROSITE" id="PS50003"/>
    </source>
</evidence>
<dbReference type="InterPro" id="IPR011993">
    <property type="entry name" value="PH-like_dom_sf"/>
</dbReference>
<dbReference type="GO" id="GO:0005886">
    <property type="term" value="C:plasma membrane"/>
    <property type="evidence" value="ECO:0007669"/>
    <property type="project" value="TreeGrafter"/>
</dbReference>
<proteinExistence type="predicted"/>
<dbReference type="InterPro" id="IPR052227">
    <property type="entry name" value="Arf-Rho-GAP_ANK-PH_domain"/>
</dbReference>
<comment type="caution">
    <text evidence="2">The sequence shown here is derived from an EMBL/GenBank/DDBJ whole genome shotgun (WGS) entry which is preliminary data.</text>
</comment>
<dbReference type="Gene3D" id="2.30.29.30">
    <property type="entry name" value="Pleckstrin-homology domain (PH domain)/Phosphotyrosine-binding domain (PTB)"/>
    <property type="match status" value="1"/>
</dbReference>
<evidence type="ECO:0000313" key="3">
    <source>
        <dbReference type="Proteomes" id="UP001177209"/>
    </source>
</evidence>
<protein>
    <submittedName>
        <fullName evidence="2">ARAP1 protein</fullName>
    </submittedName>
</protein>
<accession>A0AA40GWR0</accession>
<dbReference type="SUPFAM" id="SSF50729">
    <property type="entry name" value="PH domain-like"/>
    <property type="match status" value="1"/>
</dbReference>
<dbReference type="EMBL" id="JAHCLZ010008172">
    <property type="protein sequence ID" value="KAK1193832.1"/>
    <property type="molecule type" value="Genomic_DNA"/>
</dbReference>
<gene>
    <name evidence="2" type="primary">Arap1</name>
    <name evidence="2" type="ORF">KCX86_0015312</name>
</gene>
<dbReference type="Pfam" id="PF00169">
    <property type="entry name" value="PH"/>
    <property type="match status" value="1"/>
</dbReference>
<evidence type="ECO:0000313" key="2">
    <source>
        <dbReference type="EMBL" id="KAK1193832.1"/>
    </source>
</evidence>
<dbReference type="GO" id="GO:0005802">
    <property type="term" value="C:trans-Golgi network"/>
    <property type="evidence" value="ECO:0007669"/>
    <property type="project" value="TreeGrafter"/>
</dbReference>
<dbReference type="InterPro" id="IPR001849">
    <property type="entry name" value="PH_domain"/>
</dbReference>
<feature type="non-terminal residue" evidence="2">
    <location>
        <position position="1"/>
    </location>
</feature>